<dbReference type="PANTHER" id="PTHR45458:SF1">
    <property type="entry name" value="SHORT CHAIN DEHYDROGENASE"/>
    <property type="match status" value="1"/>
</dbReference>
<evidence type="ECO:0000313" key="1">
    <source>
        <dbReference type="EMBL" id="SUZ58715.1"/>
    </source>
</evidence>
<dbReference type="InterPro" id="IPR052184">
    <property type="entry name" value="SDR_enzymes"/>
</dbReference>
<accession>A0A381NVS5</accession>
<dbReference type="PANTHER" id="PTHR45458">
    <property type="entry name" value="SHORT-CHAIN DEHYDROGENASE/REDUCTASE SDR"/>
    <property type="match status" value="1"/>
</dbReference>
<dbReference type="InterPro" id="IPR002347">
    <property type="entry name" value="SDR_fam"/>
</dbReference>
<dbReference type="Gene3D" id="3.40.50.720">
    <property type="entry name" value="NAD(P)-binding Rossmann-like Domain"/>
    <property type="match status" value="1"/>
</dbReference>
<dbReference type="EMBL" id="UINC01000637">
    <property type="protein sequence ID" value="SUZ58715.1"/>
    <property type="molecule type" value="Genomic_DNA"/>
</dbReference>
<reference evidence="1" key="1">
    <citation type="submission" date="2018-05" db="EMBL/GenBank/DDBJ databases">
        <authorList>
            <person name="Lanie J.A."/>
            <person name="Ng W.-L."/>
            <person name="Kazmierczak K.M."/>
            <person name="Andrzejewski T.M."/>
            <person name="Davidsen T.M."/>
            <person name="Wayne K.J."/>
            <person name="Tettelin H."/>
            <person name="Glass J.I."/>
            <person name="Rusch D."/>
            <person name="Podicherti R."/>
            <person name="Tsui H.-C.T."/>
            <person name="Winkler M.E."/>
        </authorList>
    </citation>
    <scope>NUCLEOTIDE SEQUENCE</scope>
</reference>
<organism evidence="1">
    <name type="scientific">marine metagenome</name>
    <dbReference type="NCBI Taxonomy" id="408172"/>
    <lineage>
        <taxon>unclassified sequences</taxon>
        <taxon>metagenomes</taxon>
        <taxon>ecological metagenomes</taxon>
    </lineage>
</organism>
<protein>
    <recommendedName>
        <fullName evidence="2">Short-chain dehydrogenase/reductase SDR</fullName>
    </recommendedName>
</protein>
<gene>
    <name evidence="1" type="ORF">METZ01_LOCUS11569</name>
</gene>
<dbReference type="InterPro" id="IPR036291">
    <property type="entry name" value="NAD(P)-bd_dom_sf"/>
</dbReference>
<dbReference type="GO" id="GO:0016616">
    <property type="term" value="F:oxidoreductase activity, acting on the CH-OH group of donors, NAD or NADP as acceptor"/>
    <property type="evidence" value="ECO:0007669"/>
    <property type="project" value="TreeGrafter"/>
</dbReference>
<sequence>MNNLSKLLTSFLTVTLFVGLTFNDQLRSEETGYAPTTLITGANRGIGLEFTKQYLQKGWKVIATCRNPDRADELNNLKKNYPDHLSIMQLDVVDHNRIDELALQLRGTPIDVLLNNAGISGGSSNQIFGTMDYKVYEDVLAVNTIGPMKMAEAFYPHVKDSQLKKIITVSSSEGSIDKAFKRGARLFFYRSSKTALNMLMVNLALQLKSRGIAVGMVNPGATDTDFMTGLPFPMRSPEVAVADMIRNIENITVDNTAAYVNYNGKTIPW</sequence>
<dbReference type="SUPFAM" id="SSF51735">
    <property type="entry name" value="NAD(P)-binding Rossmann-fold domains"/>
    <property type="match status" value="1"/>
</dbReference>
<dbReference type="CDD" id="cd05325">
    <property type="entry name" value="carb_red_sniffer_like_SDR_c"/>
    <property type="match status" value="1"/>
</dbReference>
<dbReference type="PRINTS" id="PR00081">
    <property type="entry name" value="GDHRDH"/>
</dbReference>
<dbReference type="Pfam" id="PF00106">
    <property type="entry name" value="adh_short"/>
    <property type="match status" value="1"/>
</dbReference>
<evidence type="ECO:0008006" key="2">
    <source>
        <dbReference type="Google" id="ProtNLM"/>
    </source>
</evidence>
<dbReference type="AlphaFoldDB" id="A0A381NVS5"/>
<proteinExistence type="predicted"/>
<name>A0A381NVS5_9ZZZZ</name>